<accession>A0A1A9ZWZ6</accession>
<sequence>MFKQLMRGGRLNNKVIQVVLLCLDGALDTQSDHSSSLLELHSLLFAAGGTSFKVEVLDLKKDEMNASCSEHKTQELTHHRPIPYQMLSRTMV</sequence>
<dbReference type="VEuPathDB" id="VectorBase:GPAI027701"/>
<reference evidence="2" key="1">
    <citation type="submission" date="2014-03" db="EMBL/GenBank/DDBJ databases">
        <authorList>
            <person name="Aksoy S."/>
            <person name="Warren W."/>
            <person name="Wilson R.K."/>
        </authorList>
    </citation>
    <scope>NUCLEOTIDE SEQUENCE [LARGE SCALE GENOMIC DNA]</scope>
    <source>
        <strain evidence="2">IAEA</strain>
    </source>
</reference>
<name>A0A1A9ZWZ6_GLOPL</name>
<dbReference type="Proteomes" id="UP000092445">
    <property type="component" value="Unassembled WGS sequence"/>
</dbReference>
<evidence type="ECO:0000313" key="2">
    <source>
        <dbReference type="Proteomes" id="UP000092445"/>
    </source>
</evidence>
<protein>
    <submittedName>
        <fullName evidence="1">Uncharacterized protein</fullName>
    </submittedName>
</protein>
<keyword evidence="2" id="KW-1185">Reference proteome</keyword>
<organism evidence="1 2">
    <name type="scientific">Glossina pallidipes</name>
    <name type="common">Tsetse fly</name>
    <dbReference type="NCBI Taxonomy" id="7398"/>
    <lineage>
        <taxon>Eukaryota</taxon>
        <taxon>Metazoa</taxon>
        <taxon>Ecdysozoa</taxon>
        <taxon>Arthropoda</taxon>
        <taxon>Hexapoda</taxon>
        <taxon>Insecta</taxon>
        <taxon>Pterygota</taxon>
        <taxon>Neoptera</taxon>
        <taxon>Endopterygota</taxon>
        <taxon>Diptera</taxon>
        <taxon>Brachycera</taxon>
        <taxon>Muscomorpha</taxon>
        <taxon>Hippoboscoidea</taxon>
        <taxon>Glossinidae</taxon>
        <taxon>Glossina</taxon>
    </lineage>
</organism>
<reference evidence="1" key="2">
    <citation type="submission" date="2020-05" db="UniProtKB">
        <authorList>
            <consortium name="EnsemblMetazoa"/>
        </authorList>
    </citation>
    <scope>IDENTIFICATION</scope>
    <source>
        <strain evidence="1">IAEA</strain>
    </source>
</reference>
<evidence type="ECO:0000313" key="1">
    <source>
        <dbReference type="EnsemblMetazoa" id="GPAI027701-PA"/>
    </source>
</evidence>
<dbReference type="EnsemblMetazoa" id="GPAI027701-RA">
    <property type="protein sequence ID" value="GPAI027701-PA"/>
    <property type="gene ID" value="GPAI027701"/>
</dbReference>
<dbReference type="AlphaFoldDB" id="A0A1A9ZWZ6"/>
<proteinExistence type="predicted"/>